<evidence type="ECO:0000259" key="3">
    <source>
        <dbReference type="Pfam" id="PF00040"/>
    </source>
</evidence>
<evidence type="ECO:0000313" key="4">
    <source>
        <dbReference type="EMBL" id="CAL4222074.1"/>
    </source>
</evidence>
<evidence type="ECO:0000313" key="5">
    <source>
        <dbReference type="Proteomes" id="UP001497623"/>
    </source>
</evidence>
<sequence>PCYRCRSKLKAKDSYWCIDINCYEAPYSIGEFCSKCRSFRQQKECTCYYTHEKCIMPFIYKGSKRENCIIKDSNRLWCPTKVDENGATDRSSIAYCDKRIC</sequence>
<proteinExistence type="predicted"/>
<gene>
    <name evidence="4" type="ORF">MNOR_LOCUS39147</name>
</gene>
<dbReference type="InterPro" id="IPR036943">
    <property type="entry name" value="FN_type2_sf"/>
</dbReference>
<feature type="non-terminal residue" evidence="4">
    <location>
        <position position="1"/>
    </location>
</feature>
<dbReference type="AlphaFoldDB" id="A0AAV2SPF2"/>
<dbReference type="SUPFAM" id="SSF57440">
    <property type="entry name" value="Kringle-like"/>
    <property type="match status" value="1"/>
</dbReference>
<evidence type="ECO:0000256" key="1">
    <source>
        <dbReference type="ARBA" id="ARBA00022737"/>
    </source>
</evidence>
<keyword evidence="1" id="KW-0677">Repeat</keyword>
<feature type="domain" description="Fibronectin type-II" evidence="3">
    <location>
        <begin position="54"/>
        <end position="83"/>
    </location>
</feature>
<reference evidence="4 5" key="1">
    <citation type="submission" date="2024-05" db="EMBL/GenBank/DDBJ databases">
        <authorList>
            <person name="Wallberg A."/>
        </authorList>
    </citation>
    <scope>NUCLEOTIDE SEQUENCE [LARGE SCALE GENOMIC DNA]</scope>
</reference>
<dbReference type="Pfam" id="PF00040">
    <property type="entry name" value="fn2"/>
    <property type="match status" value="1"/>
</dbReference>
<dbReference type="InterPro" id="IPR013806">
    <property type="entry name" value="Kringle-like"/>
</dbReference>
<accession>A0AAV2SPF2</accession>
<organism evidence="4 5">
    <name type="scientific">Meganyctiphanes norvegica</name>
    <name type="common">Northern krill</name>
    <name type="synonym">Thysanopoda norvegica</name>
    <dbReference type="NCBI Taxonomy" id="48144"/>
    <lineage>
        <taxon>Eukaryota</taxon>
        <taxon>Metazoa</taxon>
        <taxon>Ecdysozoa</taxon>
        <taxon>Arthropoda</taxon>
        <taxon>Crustacea</taxon>
        <taxon>Multicrustacea</taxon>
        <taxon>Malacostraca</taxon>
        <taxon>Eumalacostraca</taxon>
        <taxon>Eucarida</taxon>
        <taxon>Euphausiacea</taxon>
        <taxon>Euphausiidae</taxon>
        <taxon>Meganyctiphanes</taxon>
    </lineage>
</organism>
<keyword evidence="5" id="KW-1185">Reference proteome</keyword>
<feature type="non-terminal residue" evidence="4">
    <location>
        <position position="101"/>
    </location>
</feature>
<dbReference type="Gene3D" id="2.10.10.10">
    <property type="entry name" value="Fibronectin, type II, collagen-binding"/>
    <property type="match status" value="1"/>
</dbReference>
<dbReference type="EMBL" id="CAXKWB010097783">
    <property type="protein sequence ID" value="CAL4222074.1"/>
    <property type="molecule type" value="Genomic_DNA"/>
</dbReference>
<evidence type="ECO:0000256" key="2">
    <source>
        <dbReference type="ARBA" id="ARBA00023157"/>
    </source>
</evidence>
<dbReference type="InterPro" id="IPR000562">
    <property type="entry name" value="FN_type2_dom"/>
</dbReference>
<comment type="caution">
    <text evidence="4">The sequence shown here is derived from an EMBL/GenBank/DDBJ whole genome shotgun (WGS) entry which is preliminary data.</text>
</comment>
<dbReference type="Proteomes" id="UP001497623">
    <property type="component" value="Unassembled WGS sequence"/>
</dbReference>
<keyword evidence="2" id="KW-1015">Disulfide bond</keyword>
<name>A0AAV2SPF2_MEGNR</name>
<protein>
    <recommendedName>
        <fullName evidence="3">Fibronectin type-II domain-containing protein</fullName>
    </recommendedName>
</protein>